<accession>A0A0D8FQ17</accession>
<dbReference type="AlphaFoldDB" id="A0A0D8FQ17"/>
<name>A0A0D8FQ17_9ACTN</name>
<comment type="caution">
    <text evidence="1">The sequence shown here is derived from an EMBL/GenBank/DDBJ whole genome shotgun (WGS) entry which is preliminary data.</text>
</comment>
<dbReference type="EMBL" id="JXUW01000046">
    <property type="protein sequence ID" value="KJE75368.1"/>
    <property type="molecule type" value="Genomic_DNA"/>
</dbReference>
<evidence type="ECO:0000313" key="1">
    <source>
        <dbReference type="EMBL" id="KJE75368.1"/>
    </source>
</evidence>
<dbReference type="Proteomes" id="UP000032336">
    <property type="component" value="Unassembled WGS sequence"/>
</dbReference>
<evidence type="ECO:0000313" key="2">
    <source>
        <dbReference type="Proteomes" id="UP000032336"/>
    </source>
</evidence>
<protein>
    <submittedName>
        <fullName evidence="1">Uncharacterized protein</fullName>
    </submittedName>
</protein>
<sequence>MMPANFFFEFWSRGGAGFVRAMGPIATEYGGFGKGGDDNAQHS</sequence>
<proteinExistence type="predicted"/>
<gene>
    <name evidence="1" type="ORF">FEAC_29040</name>
</gene>
<keyword evidence="2" id="KW-1185">Reference proteome</keyword>
<dbReference type="STRING" id="1121877.FEAC_29040"/>
<organism evidence="1 2">
    <name type="scientific">Ferrimicrobium acidiphilum DSM 19497</name>
    <dbReference type="NCBI Taxonomy" id="1121877"/>
    <lineage>
        <taxon>Bacteria</taxon>
        <taxon>Bacillati</taxon>
        <taxon>Actinomycetota</taxon>
        <taxon>Acidimicrobiia</taxon>
        <taxon>Acidimicrobiales</taxon>
        <taxon>Acidimicrobiaceae</taxon>
        <taxon>Ferrimicrobium</taxon>
    </lineage>
</organism>
<reference evidence="1 2" key="1">
    <citation type="submission" date="2015-01" db="EMBL/GenBank/DDBJ databases">
        <title>Draft genome of the acidophilic iron oxidizer Ferrimicrobium acidiphilum strain T23.</title>
        <authorList>
            <person name="Poehlein A."/>
            <person name="Eisen S."/>
            <person name="Schloemann M."/>
            <person name="Johnson B.D."/>
            <person name="Daniel R."/>
            <person name="Muehling M."/>
        </authorList>
    </citation>
    <scope>NUCLEOTIDE SEQUENCE [LARGE SCALE GENOMIC DNA]</scope>
    <source>
        <strain evidence="1 2">T23</strain>
    </source>
</reference>